<name>A0ABU9B764_9BURK</name>
<organism evidence="1 2">
    <name type="scientific">Pseudaquabacterium rugosum</name>
    <dbReference type="NCBI Taxonomy" id="2984194"/>
    <lineage>
        <taxon>Bacteria</taxon>
        <taxon>Pseudomonadati</taxon>
        <taxon>Pseudomonadota</taxon>
        <taxon>Betaproteobacteria</taxon>
        <taxon>Burkholderiales</taxon>
        <taxon>Sphaerotilaceae</taxon>
        <taxon>Pseudaquabacterium</taxon>
    </lineage>
</organism>
<reference evidence="1 2" key="1">
    <citation type="submission" date="2024-04" db="EMBL/GenBank/DDBJ databases">
        <title>Novel species of the genus Ideonella isolated from streams.</title>
        <authorList>
            <person name="Lu H."/>
        </authorList>
    </citation>
    <scope>NUCLEOTIDE SEQUENCE [LARGE SCALE GENOMIC DNA]</scope>
    <source>
        <strain evidence="1 2">BYS139W</strain>
    </source>
</reference>
<proteinExistence type="predicted"/>
<gene>
    <name evidence="1" type="ORF">AACH11_07080</name>
</gene>
<dbReference type="EMBL" id="JBBUTF010000005">
    <property type="protein sequence ID" value="MEK8025719.1"/>
    <property type="molecule type" value="Genomic_DNA"/>
</dbReference>
<dbReference type="Proteomes" id="UP001368500">
    <property type="component" value="Unassembled WGS sequence"/>
</dbReference>
<comment type="caution">
    <text evidence="1">The sequence shown here is derived from an EMBL/GenBank/DDBJ whole genome shotgun (WGS) entry which is preliminary data.</text>
</comment>
<sequence>MTELVDFKWLMVGFGHRVDLLRLASEAGYARACIALALASGEPLLARRAVQLADWWGLPRH</sequence>
<accession>A0ABU9B764</accession>
<protein>
    <submittedName>
        <fullName evidence="1">Uncharacterized protein</fullName>
    </submittedName>
</protein>
<evidence type="ECO:0000313" key="1">
    <source>
        <dbReference type="EMBL" id="MEK8025719.1"/>
    </source>
</evidence>
<dbReference type="RefSeq" id="WP_341373494.1">
    <property type="nucleotide sequence ID" value="NZ_JBBUTF010000005.1"/>
</dbReference>
<evidence type="ECO:0000313" key="2">
    <source>
        <dbReference type="Proteomes" id="UP001368500"/>
    </source>
</evidence>
<keyword evidence="2" id="KW-1185">Reference proteome</keyword>